<evidence type="ECO:0000313" key="4">
    <source>
        <dbReference type="Proteomes" id="UP000830401"/>
    </source>
</evidence>
<feature type="chain" id="PRO_5047311795" description="Lipoprotein" evidence="2">
    <location>
        <begin position="25"/>
        <end position="282"/>
    </location>
</feature>
<feature type="signal peptide" evidence="2">
    <location>
        <begin position="1"/>
        <end position="24"/>
    </location>
</feature>
<keyword evidence="2" id="KW-0732">Signal</keyword>
<dbReference type="Proteomes" id="UP000830401">
    <property type="component" value="Chromosome"/>
</dbReference>
<evidence type="ECO:0000313" key="3">
    <source>
        <dbReference type="EMBL" id="UOQ66476.1"/>
    </source>
</evidence>
<sequence>MNVLHITRRLAALWPALLLGSLMACNSSTNEKPAATGTAETPTADSTASYPAAEGFDKAGSDERAQALADQVMRQMGGYSAWQQTRLLGWDFLDGSYQLWDKKTGDFHWQKDSLVANYNLNTKQGHAYRDGKDISDTEEGKKLLDKMYPIWVNNSWWLLMPFKLKDSGVTLTYKGPGKLMDGTTPAEVLNMTFKNVGVTPDNKYEVLVNPQTKLVEEWAYYPKATDAQPAFRRRWSEYKQYGPLKLATDRTDGKDGRRLDHVYASTDVPAGLMDSKTPVTKL</sequence>
<evidence type="ECO:0000256" key="2">
    <source>
        <dbReference type="SAM" id="SignalP"/>
    </source>
</evidence>
<feature type="compositionally biased region" description="Low complexity" evidence="1">
    <location>
        <begin position="33"/>
        <end position="44"/>
    </location>
</feature>
<protein>
    <recommendedName>
        <fullName evidence="5">Lipoprotein</fullName>
    </recommendedName>
</protein>
<proteinExistence type="predicted"/>
<name>A0ABY4G6R8_9BACT</name>
<evidence type="ECO:0008006" key="5">
    <source>
        <dbReference type="Google" id="ProtNLM"/>
    </source>
</evidence>
<feature type="region of interest" description="Disordered" evidence="1">
    <location>
        <begin position="29"/>
        <end position="57"/>
    </location>
</feature>
<evidence type="ECO:0000256" key="1">
    <source>
        <dbReference type="SAM" id="MobiDB-lite"/>
    </source>
</evidence>
<dbReference type="RefSeq" id="WP_245120615.1">
    <property type="nucleotide sequence ID" value="NZ_CP095061.1"/>
</dbReference>
<reference evidence="3" key="1">
    <citation type="submission" date="2022-04" db="EMBL/GenBank/DDBJ databases">
        <title>Hymenobacter sp. isolated from the air.</title>
        <authorList>
            <person name="Won M."/>
            <person name="Lee C.-M."/>
            <person name="Woen H.-Y."/>
            <person name="Kwon S.-W."/>
        </authorList>
    </citation>
    <scope>NUCLEOTIDE SEQUENCE</scope>
    <source>
        <strain evidence="3">5420S-77</strain>
    </source>
</reference>
<gene>
    <name evidence="3" type="ORF">MUN86_00630</name>
</gene>
<organism evidence="3 4">
    <name type="scientific">Hymenobacter volaticus</name>
    <dbReference type="NCBI Taxonomy" id="2932254"/>
    <lineage>
        <taxon>Bacteria</taxon>
        <taxon>Pseudomonadati</taxon>
        <taxon>Bacteroidota</taxon>
        <taxon>Cytophagia</taxon>
        <taxon>Cytophagales</taxon>
        <taxon>Hymenobacteraceae</taxon>
        <taxon>Hymenobacter</taxon>
    </lineage>
</organism>
<accession>A0ABY4G6R8</accession>
<dbReference type="EMBL" id="CP095061">
    <property type="protein sequence ID" value="UOQ66476.1"/>
    <property type="molecule type" value="Genomic_DNA"/>
</dbReference>
<keyword evidence="4" id="KW-1185">Reference proteome</keyword>